<organism evidence="5 7">
    <name type="scientific">Eisenbergiella massiliensis</name>
    <dbReference type="NCBI Taxonomy" id="1720294"/>
    <lineage>
        <taxon>Bacteria</taxon>
        <taxon>Bacillati</taxon>
        <taxon>Bacillota</taxon>
        <taxon>Clostridia</taxon>
        <taxon>Lachnospirales</taxon>
        <taxon>Lachnospiraceae</taxon>
        <taxon>Eisenbergiella</taxon>
    </lineage>
</organism>
<dbReference type="SUPFAM" id="SSF46689">
    <property type="entry name" value="Homeodomain-like"/>
    <property type="match status" value="2"/>
</dbReference>
<dbReference type="PRINTS" id="PR00032">
    <property type="entry name" value="HTHARAC"/>
</dbReference>
<evidence type="ECO:0000259" key="4">
    <source>
        <dbReference type="PROSITE" id="PS01124"/>
    </source>
</evidence>
<evidence type="ECO:0000313" key="7">
    <source>
        <dbReference type="Proteomes" id="UP000260812"/>
    </source>
</evidence>
<comment type="caution">
    <text evidence="5">The sequence shown here is derived from an EMBL/GenBank/DDBJ whole genome shotgun (WGS) entry which is preliminary data.</text>
</comment>
<dbReference type="PANTHER" id="PTHR43280">
    <property type="entry name" value="ARAC-FAMILY TRANSCRIPTIONAL REGULATOR"/>
    <property type="match status" value="1"/>
</dbReference>
<dbReference type="Proteomes" id="UP000261166">
    <property type="component" value="Unassembled WGS sequence"/>
</dbReference>
<dbReference type="InterPro" id="IPR018062">
    <property type="entry name" value="HTH_AraC-typ_CS"/>
</dbReference>
<dbReference type="Proteomes" id="UP000260812">
    <property type="component" value="Unassembled WGS sequence"/>
</dbReference>
<gene>
    <name evidence="6" type="ORF">DWY69_16465</name>
    <name evidence="5" type="ORF">DXC51_26155</name>
</gene>
<dbReference type="PROSITE" id="PS01124">
    <property type="entry name" value="HTH_ARAC_FAMILY_2"/>
    <property type="match status" value="1"/>
</dbReference>
<dbReference type="EMBL" id="QVLU01000015">
    <property type="protein sequence ID" value="RGE70527.1"/>
    <property type="molecule type" value="Genomic_DNA"/>
</dbReference>
<dbReference type="AlphaFoldDB" id="A0A3E3HW61"/>
<keyword evidence="1" id="KW-0805">Transcription regulation</keyword>
<evidence type="ECO:0000256" key="3">
    <source>
        <dbReference type="ARBA" id="ARBA00023163"/>
    </source>
</evidence>
<evidence type="ECO:0000256" key="1">
    <source>
        <dbReference type="ARBA" id="ARBA00023015"/>
    </source>
</evidence>
<keyword evidence="2" id="KW-0238">DNA-binding</keyword>
<dbReference type="Pfam" id="PF12833">
    <property type="entry name" value="HTH_18"/>
    <property type="match status" value="1"/>
</dbReference>
<dbReference type="GO" id="GO:0003700">
    <property type="term" value="F:DNA-binding transcription factor activity"/>
    <property type="evidence" value="ECO:0007669"/>
    <property type="project" value="InterPro"/>
</dbReference>
<evidence type="ECO:0000256" key="2">
    <source>
        <dbReference type="ARBA" id="ARBA00023125"/>
    </source>
</evidence>
<protein>
    <submittedName>
        <fullName evidence="5">AraC family transcriptional regulator</fullName>
    </submittedName>
</protein>
<dbReference type="PROSITE" id="PS00041">
    <property type="entry name" value="HTH_ARAC_FAMILY_1"/>
    <property type="match status" value="1"/>
</dbReference>
<name>A0A3E3HW61_9FIRM</name>
<reference evidence="5 8" key="1">
    <citation type="submission" date="2018-08" db="EMBL/GenBank/DDBJ databases">
        <title>A genome reference for cultivated species of the human gut microbiota.</title>
        <authorList>
            <person name="Zou Y."/>
            <person name="Xue W."/>
            <person name="Luo G."/>
        </authorList>
    </citation>
    <scope>NUCLEOTIDE SEQUENCE [LARGE SCALE GENOMIC DNA]</scope>
    <source>
        <strain evidence="6 8">AF26-4BH</strain>
        <strain evidence="5">TF05-5AC</strain>
    </source>
</reference>
<accession>A0A3E3HW61</accession>
<dbReference type="PANTHER" id="PTHR43280:SF34">
    <property type="entry name" value="ARAC-FAMILY TRANSCRIPTIONAL REGULATOR"/>
    <property type="match status" value="1"/>
</dbReference>
<sequence>MQNLVNHILAYLEYLESVFQRNITIHEFQKITSPYLAQFLPYRVHSNPYCIYLKSHPEIWDDCIINQQKLFSLLENGPFWGVCHCGVTEYVYPLKQSLPEEKVIGFISVSGYRTCTETTAGKLRHICEKYDLNYESVHSLFKMHLSADLPDTTLLDTLLYPLSSMLETLYQKECLLYGESPAQAQDADYVLNHILLFIEKNFHRQISIEDICAAFHCSRSYVSHTFKSSTGCNFREYINLLRIEEAKKLLVNTSFSITEISMKTGFSNSNYFSLVFQRMNGISPKEYRKKYT</sequence>
<dbReference type="OrthoDB" id="2112176at2"/>
<dbReference type="EMBL" id="QVLV01000031">
    <property type="protein sequence ID" value="RGE56032.1"/>
    <property type="molecule type" value="Genomic_DNA"/>
</dbReference>
<keyword evidence="3" id="KW-0804">Transcription</keyword>
<dbReference type="SMART" id="SM00342">
    <property type="entry name" value="HTH_ARAC"/>
    <property type="match status" value="1"/>
</dbReference>
<dbReference type="GO" id="GO:0043565">
    <property type="term" value="F:sequence-specific DNA binding"/>
    <property type="evidence" value="ECO:0007669"/>
    <property type="project" value="InterPro"/>
</dbReference>
<dbReference type="InterPro" id="IPR020449">
    <property type="entry name" value="Tscrpt_reg_AraC-type_HTH"/>
</dbReference>
<dbReference type="InterPro" id="IPR009057">
    <property type="entry name" value="Homeodomain-like_sf"/>
</dbReference>
<dbReference type="RefSeq" id="WP_021633833.1">
    <property type="nucleotide sequence ID" value="NZ_JBKUNB010000047.1"/>
</dbReference>
<evidence type="ECO:0000313" key="6">
    <source>
        <dbReference type="EMBL" id="RGE70527.1"/>
    </source>
</evidence>
<dbReference type="InterPro" id="IPR018060">
    <property type="entry name" value="HTH_AraC"/>
</dbReference>
<evidence type="ECO:0000313" key="8">
    <source>
        <dbReference type="Proteomes" id="UP000261166"/>
    </source>
</evidence>
<proteinExistence type="predicted"/>
<evidence type="ECO:0000313" key="5">
    <source>
        <dbReference type="EMBL" id="RGE56032.1"/>
    </source>
</evidence>
<dbReference type="GeneID" id="97990245"/>
<keyword evidence="7" id="KW-1185">Reference proteome</keyword>
<feature type="domain" description="HTH araC/xylS-type" evidence="4">
    <location>
        <begin position="192"/>
        <end position="290"/>
    </location>
</feature>
<dbReference type="Gene3D" id="1.10.10.60">
    <property type="entry name" value="Homeodomain-like"/>
    <property type="match status" value="2"/>
</dbReference>